<reference evidence="1 4" key="2">
    <citation type="submission" date="2019-07" db="EMBL/GenBank/DDBJ databases">
        <title>Whole genome shotgun sequence of Myxococcus fulvus NBRC 100333.</title>
        <authorList>
            <person name="Hosoyama A."/>
            <person name="Uohara A."/>
            <person name="Ohji S."/>
            <person name="Ichikawa N."/>
        </authorList>
    </citation>
    <scope>NUCLEOTIDE SEQUENCE [LARGE SCALE GENOMIC DNA]</scope>
    <source>
        <strain evidence="1 4">NBRC 100333</strain>
    </source>
</reference>
<evidence type="ECO:0000313" key="4">
    <source>
        <dbReference type="Proteomes" id="UP000321514"/>
    </source>
</evidence>
<dbReference type="EMBL" id="BJXR01000030">
    <property type="protein sequence ID" value="GEN08850.1"/>
    <property type="molecule type" value="Genomic_DNA"/>
</dbReference>
<dbReference type="EMBL" id="FOIB01000008">
    <property type="protein sequence ID" value="SEU28993.1"/>
    <property type="molecule type" value="Genomic_DNA"/>
</dbReference>
<organism evidence="1 4">
    <name type="scientific">Myxococcus fulvus</name>
    <dbReference type="NCBI Taxonomy" id="33"/>
    <lineage>
        <taxon>Bacteria</taxon>
        <taxon>Pseudomonadati</taxon>
        <taxon>Myxococcota</taxon>
        <taxon>Myxococcia</taxon>
        <taxon>Myxococcales</taxon>
        <taxon>Cystobacterineae</taxon>
        <taxon>Myxococcaceae</taxon>
        <taxon>Myxococcus</taxon>
    </lineage>
</organism>
<evidence type="ECO:0008006" key="5">
    <source>
        <dbReference type="Google" id="ProtNLM"/>
    </source>
</evidence>
<evidence type="ECO:0000313" key="3">
    <source>
        <dbReference type="Proteomes" id="UP000183760"/>
    </source>
</evidence>
<dbReference type="Proteomes" id="UP000183760">
    <property type="component" value="Unassembled WGS sequence"/>
</dbReference>
<sequence>METWNQSSDSARSHTPLMVNRRIDEHVEACVRHMATHADRPEMSRYLQTLEREWDLNRAVMVGTAVAGALGLLLGRRDGGGWRWLSAVAAGVLLQHGALGFGPLSAPLRALGIRTRREIDLEKFAIKALRGDFERIPNDGGPMARANAALVAAQS</sequence>
<proteinExistence type="predicted"/>
<dbReference type="STRING" id="1334629.MFUL124B02_15415"/>
<reference evidence="2 3" key="1">
    <citation type="submission" date="2016-10" db="EMBL/GenBank/DDBJ databases">
        <authorList>
            <person name="Varghese N."/>
            <person name="Submissions S."/>
        </authorList>
    </citation>
    <scope>NUCLEOTIDE SEQUENCE [LARGE SCALE GENOMIC DNA]</scope>
    <source>
        <strain evidence="2 3">DSM 16525</strain>
    </source>
</reference>
<evidence type="ECO:0000313" key="2">
    <source>
        <dbReference type="EMBL" id="SEU28993.1"/>
    </source>
</evidence>
<comment type="caution">
    <text evidence="1">The sequence shown here is derived from an EMBL/GenBank/DDBJ whole genome shotgun (WGS) entry which is preliminary data.</text>
</comment>
<evidence type="ECO:0000313" key="1">
    <source>
        <dbReference type="EMBL" id="GEN08850.1"/>
    </source>
</evidence>
<keyword evidence="3" id="KW-1185">Reference proteome</keyword>
<name>A0A511T3W1_MYXFU</name>
<dbReference type="Proteomes" id="UP000321514">
    <property type="component" value="Unassembled WGS sequence"/>
</dbReference>
<accession>A0A511T3W1</accession>
<protein>
    <recommendedName>
        <fullName evidence="5">DUF2892 domain-containing protein</fullName>
    </recommendedName>
</protein>
<dbReference type="RefSeq" id="WP_174816728.1">
    <property type="nucleotide sequence ID" value="NZ_BJXR01000030.1"/>
</dbReference>
<gene>
    <name evidence="1" type="ORF">MFU01_38870</name>
    <name evidence="2" type="ORF">SAMN05443572_108113</name>
</gene>
<dbReference type="AlphaFoldDB" id="A0A511T3W1"/>